<dbReference type="eggNOG" id="COG2198">
    <property type="taxonomic scope" value="Bacteria"/>
</dbReference>
<dbReference type="InterPro" id="IPR036641">
    <property type="entry name" value="HPT_dom_sf"/>
</dbReference>
<dbReference type="InterPro" id="IPR008207">
    <property type="entry name" value="Sig_transdc_His_kin_Hpt_dom"/>
</dbReference>
<dbReference type="InterPro" id="IPR001789">
    <property type="entry name" value="Sig_transdc_resp-reg_receiver"/>
</dbReference>
<dbReference type="InterPro" id="IPR002545">
    <property type="entry name" value="CheW-lke_dom"/>
</dbReference>
<dbReference type="InterPro" id="IPR036061">
    <property type="entry name" value="CheW-like_dom_sf"/>
</dbReference>
<proteinExistence type="predicted"/>
<dbReference type="EC" id="2.7.13.3" evidence="2"/>
<feature type="modified residue" description="4-aspartylphosphate" evidence="8">
    <location>
        <position position="1005"/>
    </location>
</feature>
<feature type="domain" description="Response regulatory" evidence="11">
    <location>
        <begin position="955"/>
        <end position="1072"/>
    </location>
</feature>
<evidence type="ECO:0000256" key="3">
    <source>
        <dbReference type="ARBA" id="ARBA00022553"/>
    </source>
</evidence>
<dbReference type="InterPro" id="IPR004358">
    <property type="entry name" value="Sig_transdc_His_kin-like_C"/>
</dbReference>
<dbReference type="InterPro" id="IPR003594">
    <property type="entry name" value="HATPase_dom"/>
</dbReference>
<dbReference type="SUPFAM" id="SSF55874">
    <property type="entry name" value="ATPase domain of HSP90 chaperone/DNA topoisomerase II/histidine kinase"/>
    <property type="match status" value="1"/>
</dbReference>
<dbReference type="Gene3D" id="1.20.120.160">
    <property type="entry name" value="HPT domain"/>
    <property type="match status" value="1"/>
</dbReference>
<sequence length="1078" mass="118751">MSISPDIRDQAYHFFVQEAPELLQIIETELLQLRQERTTPRVHALMRAAHSIKGGAANVGLEAIKTLAHRLEDYFRAFYNEDLHLDDQLESLLLQAYDRLRIPLMEAIQLGDAFDGEAALAAAQPVFVEIEACLGDFLGGEDQLPTVAEMGIDIAQMIFETDVTQALDRLAGLNPDDPILLGELRAQAEVFLGIAELLSFGGFQEINQLLMTALETNPHHLKDIYAVALADLRAACQSVLAGDRKQGGRASAALQQLAEADALPTNSFFNFSAAQEAEYTNLANFSLEELFDLSSPFQVDPSTADPAEAPALSLEDIFGLPTPLSQSEEGKVEAPALSLEDIFAPLPDASTPLLTEPLVEDLTAAASSETLEETRAVPVPADLSLTLNLIEQNFDRLPPVTSLPTPENPPAPTPAVTIEPTITPAPAPRSQPAPSEQLTVRLEISQLERMNNQLGELSINHNGLSLQNSQLQTAVQSLRQRFDLFLGIGGQLRTQLNKILIAPVGGASPLENRYQSVFQRPILPLPSLASRLNYGEFDSLELDRYNDISNLLQEAMECILQLEEAVGDVTLFAERSDRNLDQQKRLLTNLRDELMRARMLPLGNILNRFPRQLRDLSLQYKKPVDLHLSGTGVLVDKAVLEKLYDPLLHLVRNAFDHGIEDPQVRRQQGKPEEGRISIQAYSVGSHTLIEVRDDGGGIDLDRVLVKAVDLGLLKADIQQRPSDQQILEFLFEPGFSTASQVSELSGRGVGLDIVRAQLRALKGSISVSSKPGQGTTFTLKIPFTLGISKLMLVWTGNSTVAIPSDSIEDILNPQPQMLKQTNGQRFLLWQDQVVPIYQLQELLPYNCPVPEGSGYLSLNVIPTPEDWAPPLLLLRQGDQMLALEVERLLTEQELVIKPFSTALTAPGYCFGCTILADGSLVPVLEGTTLVARHLGQQTPSLSPQPPLPRMQQVETVLIVDDSAGMRQTLSLTLQKAGYQVLQARDGREALEQLQQQRQIQLVICDVEMPVMNGFEFLSHRRQNTELNKIPVVMLTSRGGQKHRQLALQLGATGYFTKPYIEQQFLSEVKQQIEAIVAA</sequence>
<dbReference type="KEGG" id="cyn:Cyan7425_1427"/>
<keyword evidence="9" id="KW-0175">Coiled coil</keyword>
<dbReference type="InterPro" id="IPR011006">
    <property type="entry name" value="CheY-like_superfamily"/>
</dbReference>
<keyword evidence="6" id="KW-0902">Two-component regulatory system</keyword>
<dbReference type="SMART" id="SM00260">
    <property type="entry name" value="CheW"/>
    <property type="match status" value="1"/>
</dbReference>
<feature type="domain" description="Histidine kinase" evidence="10">
    <location>
        <begin position="547"/>
        <end position="785"/>
    </location>
</feature>
<gene>
    <name evidence="13" type="ordered locus">Cyan7425_1427</name>
</gene>
<dbReference type="Gene3D" id="2.30.30.40">
    <property type="entry name" value="SH3 Domains"/>
    <property type="match status" value="1"/>
</dbReference>
<dbReference type="PANTHER" id="PTHR43395:SF1">
    <property type="entry name" value="CHEMOTAXIS PROTEIN CHEA"/>
    <property type="match status" value="1"/>
</dbReference>
<evidence type="ECO:0000259" key="12">
    <source>
        <dbReference type="PROSITE" id="PS50894"/>
    </source>
</evidence>
<dbReference type="Gene3D" id="3.30.565.10">
    <property type="entry name" value="Histidine kinase-like ATPase, C-terminal domain"/>
    <property type="match status" value="1"/>
</dbReference>
<dbReference type="PANTHER" id="PTHR43395">
    <property type="entry name" value="SENSOR HISTIDINE KINASE CHEA"/>
    <property type="match status" value="1"/>
</dbReference>
<evidence type="ECO:0000256" key="5">
    <source>
        <dbReference type="ARBA" id="ARBA00022777"/>
    </source>
</evidence>
<dbReference type="PROSITE" id="PS50110">
    <property type="entry name" value="RESPONSE_REGULATORY"/>
    <property type="match status" value="1"/>
</dbReference>
<dbReference type="Pfam" id="PF02518">
    <property type="entry name" value="HATPase_c"/>
    <property type="match status" value="1"/>
</dbReference>
<dbReference type="Pfam" id="PF00072">
    <property type="entry name" value="Response_reg"/>
    <property type="match status" value="1"/>
</dbReference>
<evidence type="ECO:0000313" key="13">
    <source>
        <dbReference type="EMBL" id="ACL43800.1"/>
    </source>
</evidence>
<keyword evidence="3 8" id="KW-0597">Phosphoprotein</keyword>
<dbReference type="SUPFAM" id="SSF47226">
    <property type="entry name" value="Histidine-containing phosphotransfer domain, HPT domain"/>
    <property type="match status" value="1"/>
</dbReference>
<protein>
    <recommendedName>
        <fullName evidence="2">histidine kinase</fullName>
        <ecNumber evidence="2">2.7.13.3</ecNumber>
    </recommendedName>
</protein>
<dbReference type="CDD" id="cd16916">
    <property type="entry name" value="HATPase_CheA-like"/>
    <property type="match status" value="1"/>
</dbReference>
<evidence type="ECO:0000256" key="2">
    <source>
        <dbReference type="ARBA" id="ARBA00012438"/>
    </source>
</evidence>
<feature type="coiled-coil region" evidence="9">
    <location>
        <begin position="573"/>
        <end position="600"/>
    </location>
</feature>
<dbReference type="HOGENOM" id="CLU_000650_2_1_3"/>
<dbReference type="Pfam" id="PF01584">
    <property type="entry name" value="CheW"/>
    <property type="match status" value="1"/>
</dbReference>
<dbReference type="GO" id="GO:0006935">
    <property type="term" value="P:chemotaxis"/>
    <property type="evidence" value="ECO:0007669"/>
    <property type="project" value="InterPro"/>
</dbReference>
<name>B8HNR9_CYAP4</name>
<dbReference type="Pfam" id="PF01627">
    <property type="entry name" value="Hpt"/>
    <property type="match status" value="1"/>
</dbReference>
<dbReference type="GO" id="GO:0000155">
    <property type="term" value="F:phosphorelay sensor kinase activity"/>
    <property type="evidence" value="ECO:0007669"/>
    <property type="project" value="InterPro"/>
</dbReference>
<dbReference type="PRINTS" id="PR00344">
    <property type="entry name" value="BCTRLSENSOR"/>
</dbReference>
<dbReference type="OrthoDB" id="291966at2"/>
<evidence type="ECO:0000256" key="4">
    <source>
        <dbReference type="ARBA" id="ARBA00022679"/>
    </source>
</evidence>
<comment type="catalytic activity">
    <reaction evidence="1">
        <text>ATP + protein L-histidine = ADP + protein N-phospho-L-histidine.</text>
        <dbReference type="EC" id="2.7.13.3"/>
    </reaction>
</comment>
<keyword evidence="4" id="KW-0808">Transferase</keyword>
<evidence type="ECO:0000256" key="6">
    <source>
        <dbReference type="ARBA" id="ARBA00023012"/>
    </source>
</evidence>
<dbReference type="SUPFAM" id="SSF50341">
    <property type="entry name" value="CheW-like"/>
    <property type="match status" value="1"/>
</dbReference>
<dbReference type="Gene3D" id="3.40.50.2300">
    <property type="match status" value="1"/>
</dbReference>
<evidence type="ECO:0000259" key="11">
    <source>
        <dbReference type="PROSITE" id="PS50110"/>
    </source>
</evidence>
<dbReference type="FunFam" id="3.30.565.10:FF:000016">
    <property type="entry name" value="Chemotaxis protein CheA, putative"/>
    <property type="match status" value="1"/>
</dbReference>
<evidence type="ECO:0000256" key="8">
    <source>
        <dbReference type="PROSITE-ProRule" id="PRU00169"/>
    </source>
</evidence>
<dbReference type="STRING" id="395961.Cyan7425_1427"/>
<dbReference type="InterPro" id="IPR036890">
    <property type="entry name" value="HATPase_C_sf"/>
</dbReference>
<dbReference type="SMART" id="SM01231">
    <property type="entry name" value="H-kinase_dim"/>
    <property type="match status" value="1"/>
</dbReference>
<dbReference type="PROSITE" id="PS50109">
    <property type="entry name" value="HIS_KIN"/>
    <property type="match status" value="1"/>
</dbReference>
<dbReference type="InterPro" id="IPR004105">
    <property type="entry name" value="CheA-like_dim"/>
</dbReference>
<dbReference type="SUPFAM" id="SSF52172">
    <property type="entry name" value="CheY-like"/>
    <property type="match status" value="1"/>
</dbReference>
<dbReference type="SMART" id="SM00073">
    <property type="entry name" value="HPT"/>
    <property type="match status" value="1"/>
</dbReference>
<feature type="modified residue" description="Phosphohistidine" evidence="7">
    <location>
        <position position="50"/>
    </location>
</feature>
<keyword evidence="5 13" id="KW-0418">Kinase</keyword>
<dbReference type="EMBL" id="CP001344">
    <property type="protein sequence ID" value="ACL43800.1"/>
    <property type="molecule type" value="Genomic_DNA"/>
</dbReference>
<dbReference type="SMART" id="SM00387">
    <property type="entry name" value="HATPase_c"/>
    <property type="match status" value="1"/>
</dbReference>
<dbReference type="eggNOG" id="COG0643">
    <property type="taxonomic scope" value="Bacteria"/>
</dbReference>
<dbReference type="SMART" id="SM00448">
    <property type="entry name" value="REC"/>
    <property type="match status" value="1"/>
</dbReference>
<feature type="domain" description="HPt" evidence="12">
    <location>
        <begin position="4"/>
        <end position="107"/>
    </location>
</feature>
<evidence type="ECO:0000256" key="1">
    <source>
        <dbReference type="ARBA" id="ARBA00000085"/>
    </source>
</evidence>
<dbReference type="InterPro" id="IPR005467">
    <property type="entry name" value="His_kinase_dom"/>
</dbReference>
<organism evidence="13">
    <name type="scientific">Cyanothece sp. (strain PCC 7425 / ATCC 29141)</name>
    <dbReference type="NCBI Taxonomy" id="395961"/>
    <lineage>
        <taxon>Bacteria</taxon>
        <taxon>Bacillati</taxon>
        <taxon>Cyanobacteriota</taxon>
        <taxon>Cyanophyceae</taxon>
        <taxon>Gomontiellales</taxon>
        <taxon>Cyanothecaceae</taxon>
        <taxon>Cyanothece</taxon>
    </lineage>
</organism>
<dbReference type="PROSITE" id="PS50894">
    <property type="entry name" value="HPT"/>
    <property type="match status" value="1"/>
</dbReference>
<dbReference type="InterPro" id="IPR051315">
    <property type="entry name" value="Bact_Chemotaxis_CheA"/>
</dbReference>
<reference evidence="13" key="1">
    <citation type="submission" date="2009-01" db="EMBL/GenBank/DDBJ databases">
        <title>Complete sequence of chromosome Cyanothece sp. PCC 7425.</title>
        <authorList>
            <consortium name="US DOE Joint Genome Institute"/>
            <person name="Lucas S."/>
            <person name="Copeland A."/>
            <person name="Lapidus A."/>
            <person name="Glavina del Rio T."/>
            <person name="Dalin E."/>
            <person name="Tice H."/>
            <person name="Bruce D."/>
            <person name="Goodwin L."/>
            <person name="Pitluck S."/>
            <person name="Sims D."/>
            <person name="Meineke L."/>
            <person name="Brettin T."/>
            <person name="Detter J.C."/>
            <person name="Han C."/>
            <person name="Larimer F."/>
            <person name="Land M."/>
            <person name="Hauser L."/>
            <person name="Kyrpides N."/>
            <person name="Ovchinnikova G."/>
            <person name="Liberton M."/>
            <person name="Stoeckel J."/>
            <person name="Banerjee A."/>
            <person name="Singh A."/>
            <person name="Page L."/>
            <person name="Sato H."/>
            <person name="Zhao L."/>
            <person name="Sherman L."/>
            <person name="Pakrasi H."/>
            <person name="Richardson P."/>
        </authorList>
    </citation>
    <scope>NUCLEOTIDE SEQUENCE</scope>
    <source>
        <strain evidence="13">PCC 7425</strain>
    </source>
</reference>
<dbReference type="GO" id="GO:0005737">
    <property type="term" value="C:cytoplasm"/>
    <property type="evidence" value="ECO:0007669"/>
    <property type="project" value="InterPro"/>
</dbReference>
<dbReference type="CDD" id="cd00088">
    <property type="entry name" value="HPT"/>
    <property type="match status" value="1"/>
</dbReference>
<evidence type="ECO:0000256" key="9">
    <source>
        <dbReference type="SAM" id="Coils"/>
    </source>
</evidence>
<evidence type="ECO:0000256" key="7">
    <source>
        <dbReference type="PROSITE-ProRule" id="PRU00110"/>
    </source>
</evidence>
<accession>B8HNR9</accession>
<evidence type="ECO:0000259" key="10">
    <source>
        <dbReference type="PROSITE" id="PS50109"/>
    </source>
</evidence>
<dbReference type="AlphaFoldDB" id="B8HNR9"/>